<dbReference type="EMBL" id="FXAG01000010">
    <property type="protein sequence ID" value="SMF25196.1"/>
    <property type="molecule type" value="Genomic_DNA"/>
</dbReference>
<evidence type="ECO:0000259" key="3">
    <source>
        <dbReference type="SMART" id="SM01027"/>
    </source>
</evidence>
<dbReference type="PANTHER" id="PTHR11203:SF37">
    <property type="entry name" value="INTEGRATOR COMPLEX SUBUNIT 11"/>
    <property type="match status" value="1"/>
</dbReference>
<reference evidence="5" key="1">
    <citation type="submission" date="2017-04" db="EMBL/GenBank/DDBJ databases">
        <authorList>
            <person name="Varghese N."/>
            <person name="Submissions S."/>
        </authorList>
    </citation>
    <scope>NUCLEOTIDE SEQUENCE [LARGE SCALE GENOMIC DNA]</scope>
    <source>
        <strain evidence="5">DSM 22618</strain>
    </source>
</reference>
<sequence length="453" mass="49647">MRITFLGAVGTVTGSKFLVEHGGARVLVDCGLFQGFKQLRLRNWARLPFEPARLDAVVLTHAHLDHSGYLPLLVREGFAGPVYASEASCALAEILLPDSGHLQEEEAEYANRHGFSKHHPALPLYTLADAERSLKALQMLPWHQPRQVAKGITVTLYPAGHILGAAMVEISAGGVTLLCSGDLGRPHDPIMVPPERIARADYLLVESTYGDRRHPPEDTAKVLAEIIRRTTARHGITLIPSFAVGRTQSLMYYLYRLKQSGAIPADLPVFLNSPMATDATELYHRFRPEHRLSPTECEGMCRVAHIVRTVEESKSLNERHEPAIIISASGMATGGRVLHHLKAFAPYARNTLLFSGFQAGGTRGAAIVGGAESVRIHGEEVPIRAEVVMLENLSAHADAGEILTWLGGFERPPRHTFVVHGEPVASDALRRRIATELHWPCSVPEHGMTVQLD</sequence>
<dbReference type="SMART" id="SM01027">
    <property type="entry name" value="Beta-Casp"/>
    <property type="match status" value="1"/>
</dbReference>
<dbReference type="Proteomes" id="UP000192920">
    <property type="component" value="Unassembled WGS sequence"/>
</dbReference>
<dbReference type="SMART" id="SM00849">
    <property type="entry name" value="Lactamase_B"/>
    <property type="match status" value="1"/>
</dbReference>
<dbReference type="STRING" id="1123014.SAMN02745746_02166"/>
<dbReference type="RefSeq" id="WP_085276420.1">
    <property type="nucleotide sequence ID" value="NZ_FXAG01000010.1"/>
</dbReference>
<evidence type="ECO:0000256" key="1">
    <source>
        <dbReference type="ARBA" id="ARBA00022801"/>
    </source>
</evidence>
<keyword evidence="5" id="KW-1185">Reference proteome</keyword>
<dbReference type="Gene3D" id="3.40.50.10890">
    <property type="match status" value="1"/>
</dbReference>
<dbReference type="InterPro" id="IPR001279">
    <property type="entry name" value="Metallo-B-lactamas"/>
</dbReference>
<gene>
    <name evidence="4" type="ORF">SAMN02745746_02166</name>
</gene>
<dbReference type="AlphaFoldDB" id="A0A1Y6BRI2"/>
<dbReference type="GO" id="GO:0016787">
    <property type="term" value="F:hydrolase activity"/>
    <property type="evidence" value="ECO:0007669"/>
    <property type="project" value="UniProtKB-KW"/>
</dbReference>
<dbReference type="InterPro" id="IPR022712">
    <property type="entry name" value="Beta_Casp"/>
</dbReference>
<proteinExistence type="predicted"/>
<dbReference type="Pfam" id="PF10996">
    <property type="entry name" value="Beta-Casp"/>
    <property type="match status" value="1"/>
</dbReference>
<feature type="domain" description="Beta-Casp" evidence="3">
    <location>
        <begin position="247"/>
        <end position="367"/>
    </location>
</feature>
<evidence type="ECO:0000313" key="5">
    <source>
        <dbReference type="Proteomes" id="UP000192920"/>
    </source>
</evidence>
<dbReference type="Pfam" id="PF07521">
    <property type="entry name" value="RMMBL"/>
    <property type="match status" value="1"/>
</dbReference>
<keyword evidence="1" id="KW-0378">Hydrolase</keyword>
<dbReference type="PANTHER" id="PTHR11203">
    <property type="entry name" value="CLEAVAGE AND POLYADENYLATION SPECIFICITY FACTOR FAMILY MEMBER"/>
    <property type="match status" value="1"/>
</dbReference>
<dbReference type="Pfam" id="PF00753">
    <property type="entry name" value="Lactamase_B"/>
    <property type="match status" value="1"/>
</dbReference>
<feature type="domain" description="Metallo-beta-lactamase" evidence="2">
    <location>
        <begin position="13"/>
        <end position="226"/>
    </location>
</feature>
<dbReference type="SUPFAM" id="SSF56281">
    <property type="entry name" value="Metallo-hydrolase/oxidoreductase"/>
    <property type="match status" value="1"/>
</dbReference>
<dbReference type="InterPro" id="IPR036866">
    <property type="entry name" value="RibonucZ/Hydroxyglut_hydro"/>
</dbReference>
<protein>
    <submittedName>
        <fullName evidence="4">Metallo-beta-lactamase family protein</fullName>
    </submittedName>
</protein>
<organism evidence="4 5">
    <name type="scientific">Pseudogulbenkiania subflava DSM 22618</name>
    <dbReference type="NCBI Taxonomy" id="1123014"/>
    <lineage>
        <taxon>Bacteria</taxon>
        <taxon>Pseudomonadati</taxon>
        <taxon>Pseudomonadota</taxon>
        <taxon>Betaproteobacteria</taxon>
        <taxon>Neisseriales</taxon>
        <taxon>Chromobacteriaceae</taxon>
        <taxon>Pseudogulbenkiania</taxon>
    </lineage>
</organism>
<accession>A0A1Y6BRI2</accession>
<dbReference type="GO" id="GO:0004521">
    <property type="term" value="F:RNA endonuclease activity"/>
    <property type="evidence" value="ECO:0007669"/>
    <property type="project" value="TreeGrafter"/>
</dbReference>
<dbReference type="CDD" id="cd16295">
    <property type="entry name" value="TTHA0252-CPSF-like_MBL-fold"/>
    <property type="match status" value="1"/>
</dbReference>
<evidence type="ECO:0000259" key="2">
    <source>
        <dbReference type="SMART" id="SM00849"/>
    </source>
</evidence>
<dbReference type="InterPro" id="IPR050698">
    <property type="entry name" value="MBL"/>
</dbReference>
<dbReference type="Gene3D" id="3.60.15.10">
    <property type="entry name" value="Ribonuclease Z/Hydroxyacylglutathione hydrolase-like"/>
    <property type="match status" value="1"/>
</dbReference>
<dbReference type="InterPro" id="IPR011108">
    <property type="entry name" value="RMMBL"/>
</dbReference>
<evidence type="ECO:0000313" key="4">
    <source>
        <dbReference type="EMBL" id="SMF25196.1"/>
    </source>
</evidence>
<name>A0A1Y6BRI2_9NEIS</name>